<dbReference type="VEuPathDB" id="FungiDB:FPRO_12707"/>
<evidence type="ECO:0000313" key="3">
    <source>
        <dbReference type="Proteomes" id="UP000183971"/>
    </source>
</evidence>
<dbReference type="AlphaFoldDB" id="A0A1L7W643"/>
<reference evidence="3" key="1">
    <citation type="journal article" date="2016" name="Genome Biol. Evol.">
        <title>Comparative 'omics' of the Fusarium fujikuroi species complex highlights differences in genetic potential and metabolite synthesis.</title>
        <authorList>
            <person name="Niehaus E.-M."/>
            <person name="Muensterkoetter M."/>
            <person name="Proctor R.H."/>
            <person name="Brown D.W."/>
            <person name="Sharon A."/>
            <person name="Idan Y."/>
            <person name="Oren-Young L."/>
            <person name="Sieber C.M."/>
            <person name="Novak O."/>
            <person name="Pencik A."/>
            <person name="Tarkowska D."/>
            <person name="Hromadova K."/>
            <person name="Freeman S."/>
            <person name="Maymon M."/>
            <person name="Elazar M."/>
            <person name="Youssef S.A."/>
            <person name="El-Shabrawy E.S.M."/>
            <person name="Shalaby A.B.A."/>
            <person name="Houterman P."/>
            <person name="Brock N.L."/>
            <person name="Burkhardt I."/>
            <person name="Tsavkelova E.A."/>
            <person name="Dickschat J.S."/>
            <person name="Galuszka P."/>
            <person name="Gueldener U."/>
            <person name="Tudzynski B."/>
        </authorList>
    </citation>
    <scope>NUCLEOTIDE SEQUENCE [LARGE SCALE GENOMIC DNA]</scope>
    <source>
        <strain evidence="3">ET1</strain>
    </source>
</reference>
<dbReference type="EMBL" id="FJOF01000013">
    <property type="protein sequence ID" value="CZR48097.1"/>
    <property type="molecule type" value="Genomic_DNA"/>
</dbReference>
<keyword evidence="3" id="KW-1185">Reference proteome</keyword>
<evidence type="ECO:0000313" key="2">
    <source>
        <dbReference type="EMBL" id="CZR48097.1"/>
    </source>
</evidence>
<keyword evidence="1" id="KW-0812">Transmembrane</keyword>
<dbReference type="RefSeq" id="XP_031088630.1">
    <property type="nucleotide sequence ID" value="XM_031223253.1"/>
</dbReference>
<gene>
    <name evidence="2" type="ORF">FPRO_12707</name>
</gene>
<protein>
    <submittedName>
        <fullName evidence="2">Uncharacterized protein</fullName>
    </submittedName>
</protein>
<comment type="caution">
    <text evidence="2">The sequence shown here is derived from an EMBL/GenBank/DDBJ whole genome shotgun (WGS) entry which is preliminary data.</text>
</comment>
<keyword evidence="1" id="KW-0472">Membrane</keyword>
<keyword evidence="1" id="KW-1133">Transmembrane helix</keyword>
<organism evidence="2 3">
    <name type="scientific">Fusarium proliferatum (strain ET1)</name>
    <name type="common">Orchid endophyte fungus</name>
    <dbReference type="NCBI Taxonomy" id="1227346"/>
    <lineage>
        <taxon>Eukaryota</taxon>
        <taxon>Fungi</taxon>
        <taxon>Dikarya</taxon>
        <taxon>Ascomycota</taxon>
        <taxon>Pezizomycotina</taxon>
        <taxon>Sordariomycetes</taxon>
        <taxon>Hypocreomycetidae</taxon>
        <taxon>Hypocreales</taxon>
        <taxon>Nectriaceae</taxon>
        <taxon>Fusarium</taxon>
        <taxon>Fusarium fujikuroi species complex</taxon>
    </lineage>
</organism>
<feature type="transmembrane region" description="Helical" evidence="1">
    <location>
        <begin position="428"/>
        <end position="453"/>
    </location>
</feature>
<dbReference type="Proteomes" id="UP000183971">
    <property type="component" value="Unassembled WGS sequence"/>
</dbReference>
<evidence type="ECO:0000256" key="1">
    <source>
        <dbReference type="SAM" id="Phobius"/>
    </source>
</evidence>
<proteinExistence type="predicted"/>
<name>A0A1L7W643_FUSPR</name>
<accession>A0A1L7W643</accession>
<dbReference type="GeneID" id="42057571"/>
<sequence length="456" mass="51002">MKLQVLNFSRSSFSSPAGTVTHLHSVMESLGKVESLAADAVGQSNDIAAPRIHHSEVVNGTAADMRKQNKSEALETYQRFLCARMQLFSEQQTDPGLFPQCGDAPDKVLGRLAQIGLDAVSCLQQKPRQSFHDVYTDSVRLQLLSDDQRLYQSANHVIFVLVGWLTMLYNPQLDAQMSIFQDGFQCFQHQTLTHPLAGPSTPHTKREIAENMMFLGLVIPKRLRAENSPDQAATSLDARLINAATVCEYAGVAIEWSTSLFSHLSFDESRCRLTLFALPSFCLLHNVGEKSLLYSLHETIAPLVSPAEADEKAMIDAFLREVLLSLHIFFGADKRSRKYFKNKEFHRSKGASGIEDPILRSLCTQRKPSVLTTERLWSKPNYSPSSDFPILSSRLARIQTFSRSNNPNRGLKLWSDRRDLNLTYTYRAVIVFGTIGVILSLAQTGLSAAQLVYSMR</sequence>